<sequence>MIKNKNGYNGLADLRDGVTGKQIDLKDFSSGAYMNTLKERKNELSDSKEKPLINNNPAPKTDTLPGEYVGKSWDDLYQSDKLETIRTNYPIHYENLRKEKFKTNY</sequence>
<reference evidence="2 3" key="1">
    <citation type="submission" date="2018-08" db="EMBL/GenBank/DDBJ databases">
        <title>Genomic Encyclopedia of Archaeal and Bacterial Type Strains, Phase II (KMG-II): from individual species to whole genera.</title>
        <authorList>
            <person name="Goeker M."/>
        </authorList>
    </citation>
    <scope>NUCLEOTIDE SEQUENCE [LARGE SCALE GENOMIC DNA]</scope>
    <source>
        <strain evidence="2 3">DSM 100880</strain>
    </source>
</reference>
<protein>
    <submittedName>
        <fullName evidence="2">Uncharacterized protein</fullName>
    </submittedName>
</protein>
<dbReference type="RefSeq" id="WP_115814744.1">
    <property type="nucleotide sequence ID" value="NZ_QUNI01000014.1"/>
</dbReference>
<evidence type="ECO:0000313" key="2">
    <source>
        <dbReference type="EMBL" id="REG93003.1"/>
    </source>
</evidence>
<comment type="caution">
    <text evidence="2">The sequence shown here is derived from an EMBL/GenBank/DDBJ whole genome shotgun (WGS) entry which is preliminary data.</text>
</comment>
<feature type="compositionally biased region" description="Basic and acidic residues" evidence="1">
    <location>
        <begin position="40"/>
        <end position="51"/>
    </location>
</feature>
<dbReference type="OrthoDB" id="1064922at2"/>
<dbReference type="EMBL" id="QUNI01000014">
    <property type="protein sequence ID" value="REG93003.1"/>
    <property type="molecule type" value="Genomic_DNA"/>
</dbReference>
<evidence type="ECO:0000313" key="3">
    <source>
        <dbReference type="Proteomes" id="UP000257136"/>
    </source>
</evidence>
<feature type="region of interest" description="Disordered" evidence="1">
    <location>
        <begin position="40"/>
        <end position="66"/>
    </location>
</feature>
<accession>A0A3E0E5H9</accession>
<keyword evidence="3" id="KW-1185">Reference proteome</keyword>
<proteinExistence type="predicted"/>
<gene>
    <name evidence="2" type="ORF">C8P67_114104</name>
</gene>
<dbReference type="Proteomes" id="UP000257136">
    <property type="component" value="Unassembled WGS sequence"/>
</dbReference>
<dbReference type="AlphaFoldDB" id="A0A3E0E5H9"/>
<organism evidence="2 3">
    <name type="scientific">Flavobacterium aquicola</name>
    <dbReference type="NCBI Taxonomy" id="1682742"/>
    <lineage>
        <taxon>Bacteria</taxon>
        <taxon>Pseudomonadati</taxon>
        <taxon>Bacteroidota</taxon>
        <taxon>Flavobacteriia</taxon>
        <taxon>Flavobacteriales</taxon>
        <taxon>Flavobacteriaceae</taxon>
        <taxon>Flavobacterium</taxon>
    </lineage>
</organism>
<evidence type="ECO:0000256" key="1">
    <source>
        <dbReference type="SAM" id="MobiDB-lite"/>
    </source>
</evidence>
<name>A0A3E0E5H9_9FLAO</name>